<proteinExistence type="predicted"/>
<name>A0A553Q5T5_9TELE</name>
<evidence type="ECO:0000313" key="1">
    <source>
        <dbReference type="EMBL" id="TRY85300.1"/>
    </source>
</evidence>
<evidence type="ECO:0000313" key="2">
    <source>
        <dbReference type="Proteomes" id="UP000316079"/>
    </source>
</evidence>
<sequence length="97" mass="10619">MEVCEVSSPAQQWILGIGDSGAKAKAVTCKTLATIESRRPEIYNVSGNYAELLEAGERSVSMATGPAIESPASKCLWLKMTKKKTMKETSDQLYWMS</sequence>
<comment type="caution">
    <text evidence="1">The sequence shown here is derived from an EMBL/GenBank/DDBJ whole genome shotgun (WGS) entry which is preliminary data.</text>
</comment>
<dbReference type="AlphaFoldDB" id="A0A553Q5T5"/>
<gene>
    <name evidence="1" type="ORF">DNTS_035794</name>
</gene>
<reference evidence="1 2" key="1">
    <citation type="journal article" date="2019" name="Sci. Data">
        <title>Hybrid genome assembly and annotation of Danionella translucida.</title>
        <authorList>
            <person name="Kadobianskyi M."/>
            <person name="Schulze L."/>
            <person name="Schuelke M."/>
            <person name="Judkewitz B."/>
        </authorList>
    </citation>
    <scope>NUCLEOTIDE SEQUENCE [LARGE SCALE GENOMIC DNA]</scope>
    <source>
        <strain evidence="1 2">Bolton</strain>
    </source>
</reference>
<protein>
    <submittedName>
        <fullName evidence="1">Uncharacterized protein</fullName>
    </submittedName>
</protein>
<dbReference type="EMBL" id="SRMA01026302">
    <property type="protein sequence ID" value="TRY85300.1"/>
    <property type="molecule type" value="Genomic_DNA"/>
</dbReference>
<accession>A0A553Q5T5</accession>
<dbReference type="Proteomes" id="UP000316079">
    <property type="component" value="Unassembled WGS sequence"/>
</dbReference>
<organism evidence="1 2">
    <name type="scientific">Danionella cerebrum</name>
    <dbReference type="NCBI Taxonomy" id="2873325"/>
    <lineage>
        <taxon>Eukaryota</taxon>
        <taxon>Metazoa</taxon>
        <taxon>Chordata</taxon>
        <taxon>Craniata</taxon>
        <taxon>Vertebrata</taxon>
        <taxon>Euteleostomi</taxon>
        <taxon>Actinopterygii</taxon>
        <taxon>Neopterygii</taxon>
        <taxon>Teleostei</taxon>
        <taxon>Ostariophysi</taxon>
        <taxon>Cypriniformes</taxon>
        <taxon>Danionidae</taxon>
        <taxon>Danioninae</taxon>
        <taxon>Danionella</taxon>
    </lineage>
</organism>
<keyword evidence="2" id="KW-1185">Reference proteome</keyword>